<name>A0A1X2GHB7_9FUNG</name>
<dbReference type="GO" id="GO:0016282">
    <property type="term" value="C:eukaryotic 43S preinitiation complex"/>
    <property type="evidence" value="ECO:0007669"/>
    <property type="project" value="UniProtKB-UniRule"/>
</dbReference>
<comment type="similarity">
    <text evidence="4 5">Belongs to the eIF-3 subunit E family.</text>
</comment>
<evidence type="ECO:0000313" key="8">
    <source>
        <dbReference type="Proteomes" id="UP000242146"/>
    </source>
</evidence>
<sequence>MSTQYDVTMRMIPFLDRHLIYPLLSFLELNEVYNVDDLLKAQYELVADTNMVDFIIESYKKINKTDQVPKELNEKREKVLAQLEDMQVKAQKVMSVLEQPEVVAALRQDNGQNLEDLKKSYNITEEMIDVLYEFGQLQYSCGRYGGAADMLYHFRVLSNDHGRCLSASWGKMAAEILEGNWDAALEEIQYLREIIDQKNFTAPLQQLQQRTWLIHWSLFVFFNHPKGRDGIVDLFFAPAYLNTIQTTCPWILRYLATAVVVNRRRKTQMKELVKIIEQEGYEYRDPVTEFIEALFIKFDFEDAQKKLKECEYVLSHDFFLAATEEDFMENARQFISETYCRIHQKINIKEMCQTLNLDQEEGEKWIVNLIRDTRVDAKIDFEENTVVMNTPVTSVYQQVIERTKGLSFRSQVLASAIKRREQAAQQDVSAQ</sequence>
<dbReference type="PIRSF" id="PIRSF016255">
    <property type="entry name" value="eIF3e_su6"/>
    <property type="match status" value="1"/>
</dbReference>
<dbReference type="Pfam" id="PF09440">
    <property type="entry name" value="eIF3_N"/>
    <property type="match status" value="1"/>
</dbReference>
<evidence type="ECO:0000313" key="7">
    <source>
        <dbReference type="EMBL" id="ORX53681.1"/>
    </source>
</evidence>
<gene>
    <name evidence="4" type="primary">INT6</name>
    <name evidence="7" type="ORF">DM01DRAFT_1305981</name>
</gene>
<dbReference type="OrthoDB" id="417252at2759"/>
<feature type="domain" description="PCI" evidence="6">
    <location>
        <begin position="220"/>
        <end position="393"/>
    </location>
</feature>
<dbReference type="AlphaFoldDB" id="A0A1X2GHB7"/>
<comment type="caution">
    <text evidence="7">The sequence shown here is derived from an EMBL/GenBank/DDBJ whole genome shotgun (WGS) entry which is preliminary data.</text>
</comment>
<reference evidence="7 8" key="1">
    <citation type="submission" date="2016-07" db="EMBL/GenBank/DDBJ databases">
        <title>Pervasive Adenine N6-methylation of Active Genes in Fungi.</title>
        <authorList>
            <consortium name="DOE Joint Genome Institute"/>
            <person name="Mondo S.J."/>
            <person name="Dannebaum R.O."/>
            <person name="Kuo R.C."/>
            <person name="Labutti K."/>
            <person name="Haridas S."/>
            <person name="Kuo A."/>
            <person name="Salamov A."/>
            <person name="Ahrendt S.R."/>
            <person name="Lipzen A."/>
            <person name="Sullivan W."/>
            <person name="Andreopoulos W.B."/>
            <person name="Clum A."/>
            <person name="Lindquist E."/>
            <person name="Daum C."/>
            <person name="Ramamoorthy G.K."/>
            <person name="Gryganskyi A."/>
            <person name="Culley D."/>
            <person name="Magnuson J.K."/>
            <person name="James T.Y."/>
            <person name="O'Malley M.A."/>
            <person name="Stajich J.E."/>
            <person name="Spatafora J.W."/>
            <person name="Visel A."/>
            <person name="Grigoriev I.V."/>
        </authorList>
    </citation>
    <scope>NUCLEOTIDE SEQUENCE [LARGE SCALE GENOMIC DNA]</scope>
    <source>
        <strain evidence="7 8">NRRL 3301</strain>
    </source>
</reference>
<dbReference type="GO" id="GO:0071540">
    <property type="term" value="C:eukaryotic translation initiation factor 3 complex, eIF3e"/>
    <property type="evidence" value="ECO:0007669"/>
    <property type="project" value="UniProtKB-UniRule"/>
</dbReference>
<dbReference type="SMART" id="SM01186">
    <property type="entry name" value="eIF3_N"/>
    <property type="match status" value="1"/>
</dbReference>
<dbReference type="GO" id="GO:0033290">
    <property type="term" value="C:eukaryotic 48S preinitiation complex"/>
    <property type="evidence" value="ECO:0007669"/>
    <property type="project" value="UniProtKB-UniRule"/>
</dbReference>
<dbReference type="EMBL" id="MCGT01000015">
    <property type="protein sequence ID" value="ORX53681.1"/>
    <property type="molecule type" value="Genomic_DNA"/>
</dbReference>
<dbReference type="PROSITE" id="PS50250">
    <property type="entry name" value="PCI"/>
    <property type="match status" value="1"/>
</dbReference>
<comment type="subcellular location">
    <subcellularLocation>
        <location evidence="4 5">Cytoplasm</location>
    </subcellularLocation>
</comment>
<dbReference type="STRING" id="101127.A0A1X2GHB7"/>
<comment type="function">
    <text evidence="4">Component of the eukaryotic translation initiation factor 3 (eIF-3) complex, which is involved in protein synthesis of a specialized repertoire of mRNAs and, together with other initiation factors, stimulates binding of mRNA and methionyl-tRNAi to the 40S ribosome. The eIF-3 complex specifically targets and initiates translation of a subset of mRNAs involved in cell proliferation.</text>
</comment>
<dbReference type="Proteomes" id="UP000242146">
    <property type="component" value="Unassembled WGS sequence"/>
</dbReference>
<keyword evidence="2 4" id="KW-0396">Initiation factor</keyword>
<dbReference type="InterPro" id="IPR019010">
    <property type="entry name" value="eIF3e_N"/>
</dbReference>
<dbReference type="SMART" id="SM00088">
    <property type="entry name" value="PINT"/>
    <property type="match status" value="1"/>
</dbReference>
<dbReference type="GO" id="GO:0003743">
    <property type="term" value="F:translation initiation factor activity"/>
    <property type="evidence" value="ECO:0007669"/>
    <property type="project" value="UniProtKB-UniRule"/>
</dbReference>
<dbReference type="InterPro" id="IPR036390">
    <property type="entry name" value="WH_DNA-bd_sf"/>
</dbReference>
<proteinExistence type="inferred from homology"/>
<dbReference type="GO" id="GO:0001732">
    <property type="term" value="P:formation of cytoplasmic translation initiation complex"/>
    <property type="evidence" value="ECO:0007669"/>
    <property type="project" value="UniProtKB-UniRule"/>
</dbReference>
<dbReference type="HAMAP" id="MF_03004">
    <property type="entry name" value="eIF3e"/>
    <property type="match status" value="1"/>
</dbReference>
<evidence type="ECO:0000259" key="6">
    <source>
        <dbReference type="PROSITE" id="PS50250"/>
    </source>
</evidence>
<comment type="subunit">
    <text evidence="4 5">Component of the eukaryotic translation initiation factor 3 (eIF-3) complex.</text>
</comment>
<evidence type="ECO:0000256" key="3">
    <source>
        <dbReference type="ARBA" id="ARBA00022917"/>
    </source>
</evidence>
<keyword evidence="8" id="KW-1185">Reference proteome</keyword>
<dbReference type="Pfam" id="PF01399">
    <property type="entry name" value="PCI"/>
    <property type="match status" value="1"/>
</dbReference>
<dbReference type="PANTHER" id="PTHR10317">
    <property type="entry name" value="EUKARYOTIC TRANSLATION INITIATION FACTOR 3 SUBUNIT E"/>
    <property type="match status" value="1"/>
</dbReference>
<keyword evidence="3 4" id="KW-0648">Protein biosynthesis</keyword>
<keyword evidence="1 4" id="KW-0963">Cytoplasm</keyword>
<organism evidence="7 8">
    <name type="scientific">Hesseltinella vesiculosa</name>
    <dbReference type="NCBI Taxonomy" id="101127"/>
    <lineage>
        <taxon>Eukaryota</taxon>
        <taxon>Fungi</taxon>
        <taxon>Fungi incertae sedis</taxon>
        <taxon>Mucoromycota</taxon>
        <taxon>Mucoromycotina</taxon>
        <taxon>Mucoromycetes</taxon>
        <taxon>Mucorales</taxon>
        <taxon>Cunninghamellaceae</taxon>
        <taxon>Hesseltinella</taxon>
    </lineage>
</organism>
<evidence type="ECO:0000256" key="2">
    <source>
        <dbReference type="ARBA" id="ARBA00022540"/>
    </source>
</evidence>
<evidence type="ECO:0000256" key="5">
    <source>
        <dbReference type="PIRNR" id="PIRNR016255"/>
    </source>
</evidence>
<dbReference type="Pfam" id="PF21357">
    <property type="entry name" value="EIF3E_C"/>
    <property type="match status" value="1"/>
</dbReference>
<dbReference type="CDD" id="cd21378">
    <property type="entry name" value="eIF3E"/>
    <property type="match status" value="1"/>
</dbReference>
<dbReference type="InterPro" id="IPR016650">
    <property type="entry name" value="eIF3e"/>
</dbReference>
<protein>
    <recommendedName>
        <fullName evidence="4 5">Eukaryotic translation initiation factor 3 subunit E</fullName>
        <shortName evidence="4">eIF3e</shortName>
    </recommendedName>
</protein>
<accession>A0A1X2GHB7</accession>
<dbReference type="SUPFAM" id="SSF46785">
    <property type="entry name" value="Winged helix' DNA-binding domain"/>
    <property type="match status" value="1"/>
</dbReference>
<evidence type="ECO:0000256" key="1">
    <source>
        <dbReference type="ARBA" id="ARBA00022490"/>
    </source>
</evidence>
<dbReference type="InterPro" id="IPR000717">
    <property type="entry name" value="PCI_dom"/>
</dbReference>
<evidence type="ECO:0000256" key="4">
    <source>
        <dbReference type="HAMAP-Rule" id="MF_03004"/>
    </source>
</evidence>